<dbReference type="GeneID" id="81393782"/>
<feature type="compositionally biased region" description="Polar residues" evidence="1">
    <location>
        <begin position="352"/>
        <end position="367"/>
    </location>
</feature>
<reference evidence="2" key="1">
    <citation type="submission" date="2022-11" db="EMBL/GenBank/DDBJ databases">
        <authorList>
            <person name="Petersen C."/>
        </authorList>
    </citation>
    <scope>NUCLEOTIDE SEQUENCE</scope>
    <source>
        <strain evidence="2">IBT 34128</strain>
    </source>
</reference>
<dbReference type="Proteomes" id="UP001141434">
    <property type="component" value="Unassembled WGS sequence"/>
</dbReference>
<comment type="caution">
    <text evidence="2">The sequence shown here is derived from an EMBL/GenBank/DDBJ whole genome shotgun (WGS) entry which is preliminary data.</text>
</comment>
<evidence type="ECO:0000256" key="1">
    <source>
        <dbReference type="SAM" id="MobiDB-lite"/>
    </source>
</evidence>
<keyword evidence="3" id="KW-1185">Reference proteome</keyword>
<name>A0A9W9FKK1_9EURO</name>
<protein>
    <recommendedName>
        <fullName evidence="4">DNA (cytosine-5)-methyltransferase 1 replication foci domain-containing protein</fullName>
    </recommendedName>
</protein>
<reference evidence="2" key="2">
    <citation type="journal article" date="2023" name="IMA Fungus">
        <title>Comparative genomic study of the Penicillium genus elucidates a diverse pangenome and 15 lateral gene transfer events.</title>
        <authorList>
            <person name="Petersen C."/>
            <person name="Sorensen T."/>
            <person name="Nielsen M.R."/>
            <person name="Sondergaard T.E."/>
            <person name="Sorensen J.L."/>
            <person name="Fitzpatrick D.A."/>
            <person name="Frisvad J.C."/>
            <person name="Nielsen K.L."/>
        </authorList>
    </citation>
    <scope>NUCLEOTIDE SEQUENCE</scope>
    <source>
        <strain evidence="2">IBT 34128</strain>
    </source>
</reference>
<feature type="compositionally biased region" description="Basic and acidic residues" evidence="1">
    <location>
        <begin position="407"/>
        <end position="418"/>
    </location>
</feature>
<feature type="region of interest" description="Disordered" evidence="1">
    <location>
        <begin position="340"/>
        <end position="437"/>
    </location>
</feature>
<dbReference type="AlphaFoldDB" id="A0A9W9FKK1"/>
<accession>A0A9W9FKK1</accession>
<evidence type="ECO:0000313" key="2">
    <source>
        <dbReference type="EMBL" id="KAJ5101810.1"/>
    </source>
</evidence>
<feature type="compositionally biased region" description="Basic and acidic residues" evidence="1">
    <location>
        <begin position="224"/>
        <end position="239"/>
    </location>
</feature>
<feature type="compositionally biased region" description="Acidic residues" evidence="1">
    <location>
        <begin position="386"/>
        <end position="406"/>
    </location>
</feature>
<evidence type="ECO:0000313" key="3">
    <source>
        <dbReference type="Proteomes" id="UP001141434"/>
    </source>
</evidence>
<sequence length="610" mass="69477">MSAREETVLAPIDPSLTDENDWWEFDLSEVKVLRPGKMLYANLLDASDQNPVQVIGCLEQLRKEQEHLVLDPDNVSRRMIIDDVTHYAYGQTEDSSVEIWVAGKAGWYRIAPAKGYLPTFTRMVQAIDMLYFLVDRHQQGRKQLNPSFRNLCEQYVYHSHGSSETREQSAEAFAEHASFLLRCMIKGEEDIEWKKTNVFVHLRRQFSEEYQRIMAQASPEPEETETRDQLEASTPRHEPAAVAKSQADAIYQLIKDLREEGYLAKRLLHLDLLTERLSSRHSFSNEDARKIIAARASAVVEMMDAEDNFRWSRYVIHRELTHATSKYTHLPPALLTPLHPIDDSSDDENLGRVQTSVLRPKTTSKSSKVMGKRHRNTVVNQKMEESEKDDDDDDDEDIQDAVEDLDTPSKTRGHELIRDPFSSAKPPASSILPDSEPSSLMKNLLQETLQTQTPALSSTNHDVSDISTNHDVSDIEPMHTEDSNSLSGPWTCRMPGCTKVIVLSDGKQRQTLIEEHALEHDWETQMRVELVESERRMHSTLPVSNLMQYLVSQHYQQMRTAFPELHAAKNGNGATDHPDISFDDKSALTPIRQRLAEKIQSPVTGTGDKA</sequence>
<dbReference type="OrthoDB" id="5382953at2759"/>
<organism evidence="2 3">
    <name type="scientific">Penicillium alfredii</name>
    <dbReference type="NCBI Taxonomy" id="1506179"/>
    <lineage>
        <taxon>Eukaryota</taxon>
        <taxon>Fungi</taxon>
        <taxon>Dikarya</taxon>
        <taxon>Ascomycota</taxon>
        <taxon>Pezizomycotina</taxon>
        <taxon>Eurotiomycetes</taxon>
        <taxon>Eurotiomycetidae</taxon>
        <taxon>Eurotiales</taxon>
        <taxon>Aspergillaceae</taxon>
        <taxon>Penicillium</taxon>
    </lineage>
</organism>
<dbReference type="EMBL" id="JAPMSZ010000005">
    <property type="protein sequence ID" value="KAJ5101810.1"/>
    <property type="molecule type" value="Genomic_DNA"/>
</dbReference>
<evidence type="ECO:0008006" key="4">
    <source>
        <dbReference type="Google" id="ProtNLM"/>
    </source>
</evidence>
<feature type="region of interest" description="Disordered" evidence="1">
    <location>
        <begin position="215"/>
        <end position="243"/>
    </location>
</feature>
<dbReference type="RefSeq" id="XP_056512641.1">
    <property type="nucleotide sequence ID" value="XM_056654614.1"/>
</dbReference>
<proteinExistence type="predicted"/>
<gene>
    <name evidence="2" type="ORF">NUU61_004032</name>
</gene>